<protein>
    <submittedName>
        <fullName evidence="1">DUF4269 domain-containing protein</fullName>
    </submittedName>
</protein>
<dbReference type="EMBL" id="JAOTPO010000005">
    <property type="protein sequence ID" value="MDE5413711.1"/>
    <property type="molecule type" value="Genomic_DNA"/>
</dbReference>
<dbReference type="Proteomes" id="UP001148125">
    <property type="component" value="Unassembled WGS sequence"/>
</dbReference>
<organism evidence="1 2">
    <name type="scientific">Alkalihalobacterium chitinilyticum</name>
    <dbReference type="NCBI Taxonomy" id="2980103"/>
    <lineage>
        <taxon>Bacteria</taxon>
        <taxon>Bacillati</taxon>
        <taxon>Bacillota</taxon>
        <taxon>Bacilli</taxon>
        <taxon>Bacillales</taxon>
        <taxon>Bacillaceae</taxon>
        <taxon>Alkalihalobacterium</taxon>
    </lineage>
</organism>
<name>A0ABT5VE22_9BACI</name>
<gene>
    <name evidence="1" type="ORF">N7Z68_09965</name>
</gene>
<keyword evidence="2" id="KW-1185">Reference proteome</keyword>
<comment type="caution">
    <text evidence="1">The sequence shown here is derived from an EMBL/GenBank/DDBJ whole genome shotgun (WGS) entry which is preliminary data.</text>
</comment>
<dbReference type="RefSeq" id="WP_275118322.1">
    <property type="nucleotide sequence ID" value="NZ_JAOTPO010000005.1"/>
</dbReference>
<evidence type="ECO:0000313" key="2">
    <source>
        <dbReference type="Proteomes" id="UP001148125"/>
    </source>
</evidence>
<accession>A0ABT5VE22</accession>
<proteinExistence type="predicted"/>
<sequence length="177" mass="20638">MFATIDYLKHGNERQQKAFHAITHLRVMKDLADYKPVLCGTIPIEIDVASSDLDIIFEVHNFTRFQEQVIALYGHMSDFKISQYQIRNKPIIKANFIYEGFEFELFGQAQPVNEQNAYRHMIIENYILNEHPHLRQPIITLKTQGYKTEPAFCMVLGLEGENPYSLLLKYGEERGII</sequence>
<dbReference type="InterPro" id="IPR025365">
    <property type="entry name" value="DUF4269"/>
</dbReference>
<dbReference type="Pfam" id="PF14091">
    <property type="entry name" value="DUF4269"/>
    <property type="match status" value="1"/>
</dbReference>
<reference evidence="1" key="1">
    <citation type="submission" date="2024-05" db="EMBL/GenBank/DDBJ databases">
        <title>Alkalihalobacillus sp. strain MEB203 novel alkaliphilic bacterium from Lonar Lake, India.</title>
        <authorList>
            <person name="Joshi A."/>
            <person name="Thite S."/>
            <person name="Mengade P."/>
        </authorList>
    </citation>
    <scope>NUCLEOTIDE SEQUENCE</scope>
    <source>
        <strain evidence="1">MEB 203</strain>
    </source>
</reference>
<evidence type="ECO:0000313" key="1">
    <source>
        <dbReference type="EMBL" id="MDE5413711.1"/>
    </source>
</evidence>